<sequence length="140" mass="15565">MTVTDTVRVPFPAVPARAGLDDPASLDARVREVYARVDAGDIEGLLELFSDDVVYDRPGYPSIVGRDAFERFYRQARVIREGTHTPESVVVGADGVAVQGRFEGVLKNGRSVSLRYADFFGTAPDGRFRRRDTYFFSPMV</sequence>
<accession>A0ABU2M7Y7</accession>
<reference evidence="3" key="1">
    <citation type="submission" date="2023-07" db="EMBL/GenBank/DDBJ databases">
        <title>30 novel species of actinomycetes from the DSMZ collection.</title>
        <authorList>
            <person name="Nouioui I."/>
        </authorList>
    </citation>
    <scope>NUCLEOTIDE SEQUENCE [LARGE SCALE GENOMIC DNA]</scope>
    <source>
        <strain evidence="3">DSM 44743</strain>
    </source>
</reference>
<protein>
    <submittedName>
        <fullName evidence="2">Nuclear transport factor 2 family protein</fullName>
    </submittedName>
</protein>
<keyword evidence="3" id="KW-1185">Reference proteome</keyword>
<evidence type="ECO:0000313" key="3">
    <source>
        <dbReference type="Proteomes" id="UP001183390"/>
    </source>
</evidence>
<dbReference type="EMBL" id="JAVREP010000003">
    <property type="protein sequence ID" value="MDT0328086.1"/>
    <property type="molecule type" value="Genomic_DNA"/>
</dbReference>
<gene>
    <name evidence="2" type="ORF">RM479_06630</name>
</gene>
<dbReference type="InterPro" id="IPR032710">
    <property type="entry name" value="NTF2-like_dom_sf"/>
</dbReference>
<dbReference type="InterPro" id="IPR037401">
    <property type="entry name" value="SnoaL-like"/>
</dbReference>
<dbReference type="RefSeq" id="WP_311510826.1">
    <property type="nucleotide sequence ID" value="NZ_JAVREP010000003.1"/>
</dbReference>
<evidence type="ECO:0000313" key="2">
    <source>
        <dbReference type="EMBL" id="MDT0328086.1"/>
    </source>
</evidence>
<dbReference type="Gene3D" id="3.10.450.50">
    <property type="match status" value="1"/>
</dbReference>
<dbReference type="Pfam" id="PF12680">
    <property type="entry name" value="SnoaL_2"/>
    <property type="match status" value="1"/>
</dbReference>
<comment type="caution">
    <text evidence="2">The sequence shown here is derived from an EMBL/GenBank/DDBJ whole genome shotgun (WGS) entry which is preliminary data.</text>
</comment>
<proteinExistence type="predicted"/>
<name>A0ABU2M7Y7_9ACTN</name>
<dbReference type="SUPFAM" id="SSF54427">
    <property type="entry name" value="NTF2-like"/>
    <property type="match status" value="1"/>
</dbReference>
<evidence type="ECO:0000259" key="1">
    <source>
        <dbReference type="Pfam" id="PF12680"/>
    </source>
</evidence>
<feature type="domain" description="SnoaL-like" evidence="1">
    <location>
        <begin position="30"/>
        <end position="130"/>
    </location>
</feature>
<dbReference type="Proteomes" id="UP001183390">
    <property type="component" value="Unassembled WGS sequence"/>
</dbReference>
<organism evidence="2 3">
    <name type="scientific">Nocardiopsis lambiniae</name>
    <dbReference type="NCBI Taxonomy" id="3075539"/>
    <lineage>
        <taxon>Bacteria</taxon>
        <taxon>Bacillati</taxon>
        <taxon>Actinomycetota</taxon>
        <taxon>Actinomycetes</taxon>
        <taxon>Streptosporangiales</taxon>
        <taxon>Nocardiopsidaceae</taxon>
        <taxon>Nocardiopsis</taxon>
    </lineage>
</organism>